<comment type="caution">
    <text evidence="3">The sequence shown here is derived from an EMBL/GenBank/DDBJ whole genome shotgun (WGS) entry which is preliminary data.</text>
</comment>
<dbReference type="PANTHER" id="PTHR43317">
    <property type="entry name" value="THERMOSPERMINE SYNTHASE ACAULIS5"/>
    <property type="match status" value="1"/>
</dbReference>
<evidence type="ECO:0000313" key="4">
    <source>
        <dbReference type="Proteomes" id="UP001158297"/>
    </source>
</evidence>
<organism evidence="3 4">
    <name type="scientific">Comamonas aquatica</name>
    <dbReference type="NCBI Taxonomy" id="225991"/>
    <lineage>
        <taxon>Bacteria</taxon>
        <taxon>Pseudomonadati</taxon>
        <taxon>Pseudomonadota</taxon>
        <taxon>Betaproteobacteria</taxon>
        <taxon>Burkholderiales</taxon>
        <taxon>Comamonadaceae</taxon>
        <taxon>Comamonas</taxon>
    </lineage>
</organism>
<gene>
    <name evidence="2" type="ORF">GHA_00440</name>
    <name evidence="3" type="ORF">N7330_01295</name>
</gene>
<dbReference type="Proteomes" id="UP000834458">
    <property type="component" value="Unassembled WGS sequence"/>
</dbReference>
<protein>
    <submittedName>
        <fullName evidence="3">Spermidine synthase</fullName>
    </submittedName>
</protein>
<dbReference type="AlphaFoldDB" id="A0AA42KXY6"/>
<dbReference type="GO" id="GO:0006596">
    <property type="term" value="P:polyamine biosynthetic process"/>
    <property type="evidence" value="ECO:0007669"/>
    <property type="project" value="UniProtKB-KW"/>
</dbReference>
<accession>A0AA42KXY6</accession>
<sequence length="266" mass="29572">MAARKKNSSTSGDDGLPQVSVSDDGVARYLHLGTPWVQGSMKLKEPFEIDLEYVQRMMAWLLFVDPDSVAERRAVQLGLGAAALTKFHYKKLKMRTAAIEINPLVVNICRSWFKLPPDNDMLEVVLGDASLEILQPRWQGTVDALQVDLYDHNAAAPVLDSVEFYADCRAMLTPEGSMTVNLFGRASSYQRSLDKITEAFGAGHVWAFRPTREGNTIVLAQRVATPLAREELQARAEAVQARWGLPATKWLKVFKRIEPAADLSAD</sequence>
<dbReference type="Gene3D" id="3.40.50.150">
    <property type="entry name" value="Vaccinia Virus protein VP39"/>
    <property type="match status" value="1"/>
</dbReference>
<dbReference type="RefSeq" id="WP_234687698.1">
    <property type="nucleotide sequence ID" value="NZ_CAHPSC010000004.1"/>
</dbReference>
<dbReference type="InterPro" id="IPR029063">
    <property type="entry name" value="SAM-dependent_MTases_sf"/>
</dbReference>
<evidence type="ECO:0000313" key="3">
    <source>
        <dbReference type="EMBL" id="MDH0361697.1"/>
    </source>
</evidence>
<dbReference type="Proteomes" id="UP001158297">
    <property type="component" value="Unassembled WGS sequence"/>
</dbReference>
<dbReference type="EMBL" id="CAHPSC010000004">
    <property type="protein sequence ID" value="CAB5663372.1"/>
    <property type="molecule type" value="Genomic_DNA"/>
</dbReference>
<evidence type="ECO:0000313" key="2">
    <source>
        <dbReference type="EMBL" id="CAB5663372.1"/>
    </source>
</evidence>
<reference evidence="3" key="2">
    <citation type="submission" date="2022-09" db="EMBL/GenBank/DDBJ databases">
        <title>Intensive care unit water sources are persistently colonized with multi-drug resistant bacteria and are the site of extensive horizontal gene transfer of antibiotic resistance genes.</title>
        <authorList>
            <person name="Diorio-Toth L."/>
        </authorList>
    </citation>
    <scope>NUCLEOTIDE SEQUENCE</scope>
    <source>
        <strain evidence="3">GD04130</strain>
    </source>
</reference>
<proteinExistence type="predicted"/>
<reference evidence="2" key="1">
    <citation type="submission" date="2020-05" db="EMBL/GenBank/DDBJ databases">
        <authorList>
            <person name="Delgado-Blas J."/>
        </authorList>
    </citation>
    <scope>NUCLEOTIDE SEQUENCE</scope>
    <source>
        <strain evidence="2">BB1454</strain>
    </source>
</reference>
<dbReference type="SUPFAM" id="SSF53335">
    <property type="entry name" value="S-adenosyl-L-methionine-dependent methyltransferases"/>
    <property type="match status" value="1"/>
</dbReference>
<dbReference type="EMBL" id="JAODZU010000001">
    <property type="protein sequence ID" value="MDH0361697.1"/>
    <property type="molecule type" value="Genomic_DNA"/>
</dbReference>
<evidence type="ECO:0000256" key="1">
    <source>
        <dbReference type="ARBA" id="ARBA00023115"/>
    </source>
</evidence>
<name>A0AA42KXY6_9BURK</name>
<dbReference type="PANTHER" id="PTHR43317:SF1">
    <property type="entry name" value="THERMOSPERMINE SYNTHASE ACAULIS5"/>
    <property type="match status" value="1"/>
</dbReference>
<keyword evidence="1" id="KW-0620">Polyamine biosynthesis</keyword>